<dbReference type="Proteomes" id="UP001595191">
    <property type="component" value="Unassembled WGS sequence"/>
</dbReference>
<protein>
    <submittedName>
        <fullName evidence="1">Uncharacterized protein</fullName>
    </submittedName>
</protein>
<dbReference type="EMBL" id="JBHFPV010000001">
    <property type="protein sequence ID" value="MFH6603445.1"/>
    <property type="molecule type" value="Genomic_DNA"/>
</dbReference>
<organism evidence="1 2">
    <name type="scientific">Meishania litoralis</name>
    <dbReference type="NCBI Taxonomy" id="3434685"/>
    <lineage>
        <taxon>Bacteria</taxon>
        <taxon>Pseudomonadati</taxon>
        <taxon>Bacteroidota</taxon>
        <taxon>Flavobacteriia</taxon>
        <taxon>Flavobacteriales</taxon>
        <taxon>Flavobacteriaceae</taxon>
        <taxon>Meishania</taxon>
    </lineage>
</organism>
<evidence type="ECO:0000313" key="1">
    <source>
        <dbReference type="EMBL" id="MFH6603445.1"/>
    </source>
</evidence>
<accession>A0ACC7LK73</accession>
<name>A0ACC7LK73_9FLAO</name>
<sequence length="134" mass="15459">MVLFFYVLTLAQTKKMSRPKIKCKYKFAEEYNPEYVNGAHGGVTPKGEIAINFFMERHAIPYSQTYEVDEDGLLTREIKDEAEPKDLNTSFIRYIKTGIIVDYSTAKSIYQWLGNHIDKIEEGILNNVKDDAKP</sequence>
<keyword evidence="2" id="KW-1185">Reference proteome</keyword>
<evidence type="ECO:0000313" key="2">
    <source>
        <dbReference type="Proteomes" id="UP001595191"/>
    </source>
</evidence>
<comment type="caution">
    <text evidence="1">The sequence shown here is derived from an EMBL/GenBank/DDBJ whole genome shotgun (WGS) entry which is preliminary data.</text>
</comment>
<proteinExistence type="predicted"/>
<reference evidence="1" key="1">
    <citation type="submission" date="2024-09" db="EMBL/GenBank/DDBJ databases">
        <authorList>
            <person name="Liu J."/>
        </authorList>
    </citation>
    <scope>NUCLEOTIDE SEQUENCE</scope>
    <source>
        <strain evidence="1">NBU2967</strain>
    </source>
</reference>
<gene>
    <name evidence="1" type="ORF">ACEZ3G_08150</name>
</gene>